<evidence type="ECO:0000313" key="2">
    <source>
        <dbReference type="EMBL" id="KHN87354.1"/>
    </source>
</evidence>
<organism evidence="2 3">
    <name type="scientific">Toxocara canis</name>
    <name type="common">Canine roundworm</name>
    <dbReference type="NCBI Taxonomy" id="6265"/>
    <lineage>
        <taxon>Eukaryota</taxon>
        <taxon>Metazoa</taxon>
        <taxon>Ecdysozoa</taxon>
        <taxon>Nematoda</taxon>
        <taxon>Chromadorea</taxon>
        <taxon>Rhabditida</taxon>
        <taxon>Spirurina</taxon>
        <taxon>Ascaridomorpha</taxon>
        <taxon>Ascaridoidea</taxon>
        <taxon>Toxocaridae</taxon>
        <taxon>Toxocara</taxon>
    </lineage>
</organism>
<evidence type="ECO:0000256" key="1">
    <source>
        <dbReference type="SAM" id="Phobius"/>
    </source>
</evidence>
<accession>A0A0B2W131</accession>
<protein>
    <submittedName>
        <fullName evidence="2">Uncharacterized protein</fullName>
    </submittedName>
</protein>
<keyword evidence="1" id="KW-0472">Membrane</keyword>
<sequence>MIGVASSKYFHDPFVCMAVIELLPTCVCCTAMHLLSYGLVLLLLLSNICQGSFSSDYTSLNDPQQTLTQGDDNWKAERRRKMRAALIRGRQISPFQAHSEEERFSPLSSFYDTLRKIL</sequence>
<proteinExistence type="predicted"/>
<dbReference type="AlphaFoldDB" id="A0A0B2W131"/>
<evidence type="ECO:0000313" key="3">
    <source>
        <dbReference type="Proteomes" id="UP000031036"/>
    </source>
</evidence>
<keyword evidence="1" id="KW-1133">Transmembrane helix</keyword>
<keyword evidence="1" id="KW-0812">Transmembrane</keyword>
<comment type="caution">
    <text evidence="2">The sequence shown here is derived from an EMBL/GenBank/DDBJ whole genome shotgun (WGS) entry which is preliminary data.</text>
</comment>
<feature type="transmembrane region" description="Helical" evidence="1">
    <location>
        <begin position="22"/>
        <end position="45"/>
    </location>
</feature>
<keyword evidence="3" id="KW-1185">Reference proteome</keyword>
<reference evidence="2 3" key="1">
    <citation type="submission" date="2014-11" db="EMBL/GenBank/DDBJ databases">
        <title>Genetic blueprint of the zoonotic pathogen Toxocara canis.</title>
        <authorList>
            <person name="Zhu X.-Q."/>
            <person name="Korhonen P.K."/>
            <person name="Cai H."/>
            <person name="Young N.D."/>
            <person name="Nejsum P."/>
            <person name="von Samson-Himmelstjerna G."/>
            <person name="Boag P.R."/>
            <person name="Tan P."/>
            <person name="Li Q."/>
            <person name="Min J."/>
            <person name="Yang Y."/>
            <person name="Wang X."/>
            <person name="Fang X."/>
            <person name="Hall R.S."/>
            <person name="Hofmann A."/>
            <person name="Sternberg P.W."/>
            <person name="Jex A.R."/>
            <person name="Gasser R.B."/>
        </authorList>
    </citation>
    <scope>NUCLEOTIDE SEQUENCE [LARGE SCALE GENOMIC DNA]</scope>
    <source>
        <strain evidence="2">PN_DK_2014</strain>
    </source>
</reference>
<gene>
    <name evidence="2" type="ORF">Tcan_17396</name>
</gene>
<dbReference type="Proteomes" id="UP000031036">
    <property type="component" value="Unassembled WGS sequence"/>
</dbReference>
<name>A0A0B2W131_TOXCA</name>
<dbReference type="EMBL" id="JPKZ01000437">
    <property type="protein sequence ID" value="KHN87354.1"/>
    <property type="molecule type" value="Genomic_DNA"/>
</dbReference>